<keyword evidence="3" id="KW-1185">Reference proteome</keyword>
<evidence type="ECO:0000313" key="2">
    <source>
        <dbReference type="EMBL" id="KNZ68308.1"/>
    </source>
</evidence>
<evidence type="ECO:0008006" key="4">
    <source>
        <dbReference type="Google" id="ProtNLM"/>
    </source>
</evidence>
<gene>
    <name evidence="2" type="ORF">Tfer_3135</name>
</gene>
<comment type="caution">
    <text evidence="2">The sequence shown here is derived from an EMBL/GenBank/DDBJ whole genome shotgun (WGS) entry which is preliminary data.</text>
</comment>
<dbReference type="AlphaFoldDB" id="A0A0L6VYR3"/>
<protein>
    <recommendedName>
        <fullName evidence="4">RNA-directed DNA polymerase</fullName>
    </recommendedName>
</protein>
<proteinExistence type="predicted"/>
<dbReference type="PATRIC" id="fig|281456.6.peg.3290"/>
<dbReference type="EMBL" id="LGTE01000036">
    <property type="protein sequence ID" value="KNZ68308.1"/>
    <property type="molecule type" value="Genomic_DNA"/>
</dbReference>
<accession>A0A0L6VYR3</accession>
<feature type="compositionally biased region" description="Polar residues" evidence="1">
    <location>
        <begin position="112"/>
        <end position="128"/>
    </location>
</feature>
<evidence type="ECO:0000313" key="3">
    <source>
        <dbReference type="Proteomes" id="UP000037175"/>
    </source>
</evidence>
<organism evidence="2 3">
    <name type="scientific">Thermincola ferriacetica</name>
    <dbReference type="NCBI Taxonomy" id="281456"/>
    <lineage>
        <taxon>Bacteria</taxon>
        <taxon>Bacillati</taxon>
        <taxon>Bacillota</taxon>
        <taxon>Clostridia</taxon>
        <taxon>Eubacteriales</taxon>
        <taxon>Thermincolaceae</taxon>
        <taxon>Thermincola</taxon>
    </lineage>
</organism>
<feature type="compositionally biased region" description="Basic and acidic residues" evidence="1">
    <location>
        <begin position="100"/>
        <end position="110"/>
    </location>
</feature>
<feature type="region of interest" description="Disordered" evidence="1">
    <location>
        <begin position="90"/>
        <end position="128"/>
    </location>
</feature>
<evidence type="ECO:0000256" key="1">
    <source>
        <dbReference type="SAM" id="MobiDB-lite"/>
    </source>
</evidence>
<dbReference type="Proteomes" id="UP000037175">
    <property type="component" value="Unassembled WGS sequence"/>
</dbReference>
<sequence length="128" mass="14552">MNAIRLTTPEEKVRELQEKLGYAAKASKKRRFHALYDKVYRWDVLQEAWRRVKANKGASGIDHQTLTDIEKIGVDAFLIRVSARIKRRQIPATASAQTLHSEERWQDAAIRDTNSTGQSNTNGSEDGD</sequence>
<reference evidence="3" key="1">
    <citation type="submission" date="2015-07" db="EMBL/GenBank/DDBJ databases">
        <title>Complete Genome of Thermincola ferriacetica strain Z-0001T.</title>
        <authorList>
            <person name="Lusk B."/>
            <person name="Badalamenti J.P."/>
            <person name="Parameswaran P."/>
            <person name="Bond D.R."/>
            <person name="Torres C.I."/>
        </authorList>
    </citation>
    <scope>NUCLEOTIDE SEQUENCE [LARGE SCALE GENOMIC DNA]</scope>
    <source>
        <strain evidence="3">Z-0001</strain>
    </source>
</reference>
<name>A0A0L6VYR3_9FIRM</name>